<dbReference type="PANTHER" id="PTHR33048:SF163">
    <property type="entry name" value="INTEGRAL MEMBRANE PROTEIN (AFU_ORTHOLOGUE AFUA_8G05510)"/>
    <property type="match status" value="1"/>
</dbReference>
<dbReference type="GO" id="GO:0016020">
    <property type="term" value="C:membrane"/>
    <property type="evidence" value="ECO:0007669"/>
    <property type="project" value="UniProtKB-SubCell"/>
</dbReference>
<dbReference type="PANTHER" id="PTHR33048">
    <property type="entry name" value="PTH11-LIKE INTEGRAL MEMBRANE PROTEIN (AFU_ORTHOLOGUE AFUA_5G11245)"/>
    <property type="match status" value="1"/>
</dbReference>
<evidence type="ECO:0000256" key="4">
    <source>
        <dbReference type="ARBA" id="ARBA00023136"/>
    </source>
</evidence>
<feature type="transmembrane region" description="Helical" evidence="7">
    <location>
        <begin position="61"/>
        <end position="81"/>
    </location>
</feature>
<dbReference type="PhylomeDB" id="A0A167V988"/>
<evidence type="ECO:0000256" key="6">
    <source>
        <dbReference type="SAM" id="MobiDB-lite"/>
    </source>
</evidence>
<feature type="transmembrane region" description="Helical" evidence="7">
    <location>
        <begin position="207"/>
        <end position="229"/>
    </location>
</feature>
<feature type="transmembrane region" description="Helical" evidence="7">
    <location>
        <begin position="241"/>
        <end position="261"/>
    </location>
</feature>
<feature type="domain" description="Rhodopsin" evidence="8">
    <location>
        <begin position="45"/>
        <end position="305"/>
    </location>
</feature>
<dbReference type="AlphaFoldDB" id="A0A167V988"/>
<sequence length="411" mass="44685">MTEDPAIRALFGPAPSDVDLTASEVSINNGVVIAMLCLAAAAVILRFTARIALRNALMADDWAIIMALICIGASTGLSVAGGGTGSGKHIWSVTLEELMHLYTVSLATSPRTRYNPTKPTSIQFLFSYTFVYASSCTCTRLSILLFYRRVFSPLEATLRAALIFGTFLTLSYSIIIWVTMGNACKPVTYFWTQFSGTQGECINVNQFFLAAGILNMLNDFIILVIPFPRIIKLQMTARKKLAICCIMAVGIFVCVASIVRIHYLSIFMGAVDVTWLMGPVFIWSTIEPSVAVVCACLPHLAPLARLVHRSILSSHQSENSGMISRGLRGESGKERSTANISGGRGPTFDYGFDKMKRDAYDDQIGLTNYVTAGPNEGKNPSVESFSEGLGRDHTIAVQSGLMQSTSPRPAW</sequence>
<reference evidence="9" key="1">
    <citation type="journal article" date="2014" name="Genome Announc.">
        <title>Complete sequencing and chromosome-scale genome assembly of the industrial progenitor strain P2niaD18 from the penicillin producer Penicillium chrysogenum.</title>
        <authorList>
            <person name="Specht T."/>
            <person name="Dahlmann T.A."/>
            <person name="Zadra I."/>
            <person name="Kurnsteiner H."/>
            <person name="Kuck U."/>
        </authorList>
    </citation>
    <scope>NUCLEOTIDE SEQUENCE [LARGE SCALE GENOMIC DNA]</scope>
    <source>
        <strain evidence="9">P2niaD18</strain>
    </source>
</reference>
<gene>
    <name evidence="9" type="ORF">EN45_002840</name>
</gene>
<feature type="transmembrane region" description="Helical" evidence="7">
    <location>
        <begin position="30"/>
        <end position="49"/>
    </location>
</feature>
<evidence type="ECO:0000256" key="2">
    <source>
        <dbReference type="ARBA" id="ARBA00022692"/>
    </source>
</evidence>
<evidence type="ECO:0000259" key="8">
    <source>
        <dbReference type="Pfam" id="PF20684"/>
    </source>
</evidence>
<keyword evidence="3 7" id="KW-1133">Transmembrane helix</keyword>
<evidence type="ECO:0000256" key="3">
    <source>
        <dbReference type="ARBA" id="ARBA00022989"/>
    </source>
</evidence>
<keyword evidence="2 7" id="KW-0812">Transmembrane</keyword>
<feature type="transmembrane region" description="Helical" evidence="7">
    <location>
        <begin position="159"/>
        <end position="180"/>
    </location>
</feature>
<comment type="subcellular location">
    <subcellularLocation>
        <location evidence="1">Membrane</location>
        <topology evidence="1">Multi-pass membrane protein</topology>
    </subcellularLocation>
</comment>
<name>A0A167V988_PENCH</name>
<accession>A0A167V988</accession>
<feature type="transmembrane region" description="Helical" evidence="7">
    <location>
        <begin position="281"/>
        <end position="301"/>
    </location>
</feature>
<feature type="region of interest" description="Disordered" evidence="6">
    <location>
        <begin position="319"/>
        <end position="344"/>
    </location>
</feature>
<dbReference type="InterPro" id="IPR049326">
    <property type="entry name" value="Rhodopsin_dom_fungi"/>
</dbReference>
<evidence type="ECO:0000313" key="9">
    <source>
        <dbReference type="EMBL" id="KZN90172.1"/>
    </source>
</evidence>
<dbReference type="EMBL" id="CM002798">
    <property type="protein sequence ID" value="KZN90172.1"/>
    <property type="molecule type" value="Genomic_DNA"/>
</dbReference>
<dbReference type="Proteomes" id="UP000076449">
    <property type="component" value="Chromosome I"/>
</dbReference>
<evidence type="ECO:0000256" key="1">
    <source>
        <dbReference type="ARBA" id="ARBA00004141"/>
    </source>
</evidence>
<proteinExistence type="inferred from homology"/>
<feature type="compositionally biased region" description="Basic and acidic residues" evidence="6">
    <location>
        <begin position="327"/>
        <end position="336"/>
    </location>
</feature>
<dbReference type="InterPro" id="IPR052337">
    <property type="entry name" value="SAT4-like"/>
</dbReference>
<feature type="transmembrane region" description="Helical" evidence="7">
    <location>
        <begin position="125"/>
        <end position="147"/>
    </location>
</feature>
<dbReference type="Pfam" id="PF20684">
    <property type="entry name" value="Fung_rhodopsin"/>
    <property type="match status" value="1"/>
</dbReference>
<evidence type="ECO:0000256" key="5">
    <source>
        <dbReference type="ARBA" id="ARBA00038359"/>
    </source>
</evidence>
<organism evidence="9">
    <name type="scientific">Penicillium chrysogenum</name>
    <name type="common">Penicillium notatum</name>
    <dbReference type="NCBI Taxonomy" id="5076"/>
    <lineage>
        <taxon>Eukaryota</taxon>
        <taxon>Fungi</taxon>
        <taxon>Dikarya</taxon>
        <taxon>Ascomycota</taxon>
        <taxon>Pezizomycotina</taxon>
        <taxon>Eurotiomycetes</taxon>
        <taxon>Eurotiomycetidae</taxon>
        <taxon>Eurotiales</taxon>
        <taxon>Aspergillaceae</taxon>
        <taxon>Penicillium</taxon>
        <taxon>Penicillium chrysogenum species complex</taxon>
    </lineage>
</organism>
<evidence type="ECO:0000256" key="7">
    <source>
        <dbReference type="SAM" id="Phobius"/>
    </source>
</evidence>
<protein>
    <recommendedName>
        <fullName evidence="8">Rhodopsin domain-containing protein</fullName>
    </recommendedName>
</protein>
<comment type="similarity">
    <text evidence="5">Belongs to the SAT4 family.</text>
</comment>
<keyword evidence="4 7" id="KW-0472">Membrane</keyword>